<dbReference type="EMBL" id="JAKNSF020000148">
    <property type="protein sequence ID" value="KAK7711136.1"/>
    <property type="molecule type" value="Genomic_DNA"/>
</dbReference>
<feature type="region of interest" description="Disordered" evidence="1">
    <location>
        <begin position="1"/>
        <end position="61"/>
    </location>
</feature>
<feature type="compositionally biased region" description="Acidic residues" evidence="1">
    <location>
        <begin position="23"/>
        <end position="51"/>
    </location>
</feature>
<organism evidence="2 3">
    <name type="scientific">Diaporthe eres</name>
    <name type="common">Phomopsis oblonga</name>
    <dbReference type="NCBI Taxonomy" id="83184"/>
    <lineage>
        <taxon>Eukaryota</taxon>
        <taxon>Fungi</taxon>
        <taxon>Dikarya</taxon>
        <taxon>Ascomycota</taxon>
        <taxon>Pezizomycotina</taxon>
        <taxon>Sordariomycetes</taxon>
        <taxon>Sordariomycetidae</taxon>
        <taxon>Diaporthales</taxon>
        <taxon>Diaporthaceae</taxon>
        <taxon>Diaporthe</taxon>
        <taxon>Diaporthe eres species complex</taxon>
    </lineage>
</organism>
<proteinExistence type="predicted"/>
<evidence type="ECO:0000313" key="2">
    <source>
        <dbReference type="EMBL" id="KAK7711136.1"/>
    </source>
</evidence>
<evidence type="ECO:0000256" key="1">
    <source>
        <dbReference type="SAM" id="MobiDB-lite"/>
    </source>
</evidence>
<reference evidence="2 3" key="1">
    <citation type="submission" date="2024-02" db="EMBL/GenBank/DDBJ databases">
        <title>De novo assembly and annotation of 12 fungi associated with fruit tree decline syndrome in Ontario, Canada.</title>
        <authorList>
            <person name="Sulman M."/>
            <person name="Ellouze W."/>
            <person name="Ilyukhin E."/>
        </authorList>
    </citation>
    <scope>NUCLEOTIDE SEQUENCE [LARGE SCALE GENOMIC DNA]</scope>
    <source>
        <strain evidence="2 3">M169</strain>
    </source>
</reference>
<keyword evidence="3" id="KW-1185">Reference proteome</keyword>
<sequence length="72" mass="8027">MPDEDDDDGQVPMGSDAGNDIGELLEEQMDVVEGEEAIEDDEDEPSADDANEVQPPTKSQRWRREDLLILLV</sequence>
<protein>
    <submittedName>
        <fullName evidence="2">Uncharacterized protein</fullName>
    </submittedName>
</protein>
<evidence type="ECO:0000313" key="3">
    <source>
        <dbReference type="Proteomes" id="UP001430848"/>
    </source>
</evidence>
<dbReference type="Proteomes" id="UP001430848">
    <property type="component" value="Unassembled WGS sequence"/>
</dbReference>
<gene>
    <name evidence="2" type="ORF">SLS63_012726</name>
</gene>
<name>A0ABR1NQG7_DIAER</name>
<accession>A0ABR1NQG7</accession>
<comment type="caution">
    <text evidence="2">The sequence shown here is derived from an EMBL/GenBank/DDBJ whole genome shotgun (WGS) entry which is preliminary data.</text>
</comment>